<organism evidence="2 3">
    <name type="scientific">Amycolatopsis acidicola</name>
    <dbReference type="NCBI Taxonomy" id="2596893"/>
    <lineage>
        <taxon>Bacteria</taxon>
        <taxon>Bacillati</taxon>
        <taxon>Actinomycetota</taxon>
        <taxon>Actinomycetes</taxon>
        <taxon>Pseudonocardiales</taxon>
        <taxon>Pseudonocardiaceae</taxon>
        <taxon>Amycolatopsis</taxon>
    </lineage>
</organism>
<sequence length="341" mass="36652">MSDDEPAGIDGQRVSRWLGDHVEGFVEPAAFELISGGRSNLTYRVTDGAGTARALRRPPTGGVLSTAHDMGREWSFISALAGTAVPVAPPLAYCTDTEVTGAEFSVMGLVEGEVLADAEAGNRFPEEARARAGEHLVDVLAELHALDPVALGLGDLVRRTGYVERQLRRWHAQVHATGAPELALLDEVHDRLAERIPKQRNGIVHGDYRPGNLSFGPDGTVRAVFDWELATSGDPLADLGWLAASWQDPGEETPPVTPGPSTAPGFPSRAEIVARYADRSGLDLADLPYWIAFARWRSACIGVGVRARYEAGHMADDGFSLEERADDGVRLCEAALRDLAN</sequence>
<reference evidence="2" key="1">
    <citation type="submission" date="2019-09" db="EMBL/GenBank/DDBJ databases">
        <authorList>
            <person name="Teo W.F.A."/>
            <person name="Duangmal K."/>
        </authorList>
    </citation>
    <scope>NUCLEOTIDE SEQUENCE [LARGE SCALE GENOMIC DNA]</scope>
    <source>
        <strain evidence="2">K81G1</strain>
    </source>
</reference>
<dbReference type="InterPro" id="IPR051678">
    <property type="entry name" value="AGP_Transferase"/>
</dbReference>
<gene>
    <name evidence="2" type="ORF">FPZ12_019825</name>
</gene>
<dbReference type="OrthoDB" id="3806873at2"/>
<dbReference type="Pfam" id="PF01636">
    <property type="entry name" value="APH"/>
    <property type="match status" value="1"/>
</dbReference>
<dbReference type="InterPro" id="IPR041726">
    <property type="entry name" value="ACAD10_11_N"/>
</dbReference>
<dbReference type="InterPro" id="IPR011009">
    <property type="entry name" value="Kinase-like_dom_sf"/>
</dbReference>
<dbReference type="AlphaFoldDB" id="A0A5N0V1Q3"/>
<dbReference type="RefSeq" id="WP_144749773.1">
    <property type="nucleotide sequence ID" value="NZ_VMNW02000028.1"/>
</dbReference>
<dbReference type="CDD" id="cd05154">
    <property type="entry name" value="ACAD10_11_N-like"/>
    <property type="match status" value="1"/>
</dbReference>
<dbReference type="PANTHER" id="PTHR21310">
    <property type="entry name" value="AMINOGLYCOSIDE PHOSPHOTRANSFERASE-RELATED-RELATED"/>
    <property type="match status" value="1"/>
</dbReference>
<comment type="caution">
    <text evidence="2">The sequence shown here is derived from an EMBL/GenBank/DDBJ whole genome shotgun (WGS) entry which is preliminary data.</text>
</comment>
<evidence type="ECO:0000259" key="1">
    <source>
        <dbReference type="Pfam" id="PF01636"/>
    </source>
</evidence>
<evidence type="ECO:0000313" key="2">
    <source>
        <dbReference type="EMBL" id="KAA9159620.1"/>
    </source>
</evidence>
<evidence type="ECO:0000313" key="3">
    <source>
        <dbReference type="Proteomes" id="UP000319769"/>
    </source>
</evidence>
<dbReference type="GO" id="GO:0016740">
    <property type="term" value="F:transferase activity"/>
    <property type="evidence" value="ECO:0007669"/>
    <property type="project" value="UniProtKB-KW"/>
</dbReference>
<dbReference type="PANTHER" id="PTHR21310:SF40">
    <property type="entry name" value="AMINOGLYCOSIDE PHOSPHOTRANSFERASE DOMAIN-CONTAINING PROTEIN-RELATED"/>
    <property type="match status" value="1"/>
</dbReference>
<feature type="domain" description="Aminoglycoside phosphotransferase" evidence="1">
    <location>
        <begin position="32"/>
        <end position="252"/>
    </location>
</feature>
<keyword evidence="3" id="KW-1185">Reference proteome</keyword>
<dbReference type="EMBL" id="VMNW02000028">
    <property type="protein sequence ID" value="KAA9159620.1"/>
    <property type="molecule type" value="Genomic_DNA"/>
</dbReference>
<dbReference type="Gene3D" id="3.90.1200.10">
    <property type="match status" value="1"/>
</dbReference>
<name>A0A5N0V1Q3_9PSEU</name>
<dbReference type="InterPro" id="IPR002575">
    <property type="entry name" value="Aminoglycoside_PTrfase"/>
</dbReference>
<proteinExistence type="predicted"/>
<dbReference type="SUPFAM" id="SSF56112">
    <property type="entry name" value="Protein kinase-like (PK-like)"/>
    <property type="match status" value="1"/>
</dbReference>
<protein>
    <submittedName>
        <fullName evidence="2">Phosphotransferase family protein</fullName>
    </submittedName>
</protein>
<dbReference type="Gene3D" id="3.30.200.20">
    <property type="entry name" value="Phosphorylase Kinase, domain 1"/>
    <property type="match status" value="1"/>
</dbReference>
<accession>A0A5N0V1Q3</accession>
<dbReference type="Proteomes" id="UP000319769">
    <property type="component" value="Unassembled WGS sequence"/>
</dbReference>